<dbReference type="PANTHER" id="PTHR24058:SF121">
    <property type="entry name" value="DUAL SPECIFICITY TYROSINE-PHOSPHORYLATION-REGULATED KINASE 1A"/>
    <property type="match status" value="1"/>
</dbReference>
<dbReference type="GO" id="GO:0005524">
    <property type="term" value="F:ATP binding"/>
    <property type="evidence" value="ECO:0007669"/>
    <property type="project" value="UniProtKB-KW"/>
</dbReference>
<keyword evidence="1" id="KW-0723">Serine/threonine-protein kinase</keyword>
<dbReference type="Antibodypedia" id="8587">
    <property type="antibodies" value="428 antibodies from 38 providers"/>
</dbReference>
<keyword evidence="4" id="KW-0418">Kinase</keyword>
<dbReference type="EMBL" id="KF457265">
    <property type="status" value="NOT_ANNOTATED_CDS"/>
    <property type="molecule type" value="Genomic_DNA"/>
</dbReference>
<organism evidence="7 8">
    <name type="scientific">Homo sapiens</name>
    <name type="common">Human</name>
    <dbReference type="NCBI Taxonomy" id="9606"/>
    <lineage>
        <taxon>Eukaryota</taxon>
        <taxon>Metazoa</taxon>
        <taxon>Chordata</taxon>
        <taxon>Craniata</taxon>
        <taxon>Vertebrata</taxon>
        <taxon>Euteleostomi</taxon>
        <taxon>Mammalia</taxon>
        <taxon>Eutheria</taxon>
        <taxon>Euarchontoglires</taxon>
        <taxon>Primates</taxon>
        <taxon>Haplorrhini</taxon>
        <taxon>Catarrhini</taxon>
        <taxon>Hominidae</taxon>
        <taxon>Homo</taxon>
    </lineage>
</organism>
<dbReference type="EMBL" id="KF457264">
    <property type="status" value="NOT_ANNOTATED_CDS"/>
    <property type="molecule type" value="Genomic_DNA"/>
</dbReference>
<dbReference type="Ensembl" id="ENST00000426672.6">
    <property type="protein sequence ID" value="ENSP00000412269.2"/>
    <property type="gene ID" value="ENSG00000157540.22"/>
</dbReference>
<evidence type="ECO:0000256" key="5">
    <source>
        <dbReference type="ARBA" id="ARBA00022840"/>
    </source>
</evidence>
<reference evidence="12" key="5">
    <citation type="journal article" date="2013" name="J. Proteome Res.">
        <title>Toward a comprehensive characterization of a human cancer cell phosphoproteome.</title>
        <authorList>
            <person name="Zhou H."/>
            <person name="Di Palma S."/>
            <person name="Preisinger C."/>
            <person name="Peng M."/>
            <person name="Polat A.N."/>
            <person name="Heck A.J."/>
            <person name="Mohammed S."/>
        </authorList>
    </citation>
    <scope>IDENTIFICATION BY MASS SPECTROMETRY [LARGE SCALE ANALYSIS]</scope>
</reference>
<dbReference type="EMBL" id="AP001421">
    <property type="status" value="NOT_ANNOTATED_CDS"/>
    <property type="molecule type" value="Genomic_DNA"/>
</dbReference>
<reference evidence="7" key="7">
    <citation type="submission" date="2025-09" db="UniProtKB">
        <authorList>
            <consortium name="Ensembl"/>
        </authorList>
    </citation>
    <scope>IDENTIFICATION</scope>
</reference>
<dbReference type="GeneTree" id="ENSGT00940000157408"/>
<evidence type="ECO:0007829" key="12">
    <source>
        <dbReference type="PubMed" id="23186163"/>
    </source>
</evidence>
<dbReference type="InterPro" id="IPR050494">
    <property type="entry name" value="Ser_Thr_dual-spec_kinase"/>
</dbReference>
<evidence type="ECO:0000256" key="3">
    <source>
        <dbReference type="ARBA" id="ARBA00022741"/>
    </source>
</evidence>
<evidence type="ECO:0000256" key="2">
    <source>
        <dbReference type="ARBA" id="ARBA00022679"/>
    </source>
</evidence>
<accession>E7EMI5</accession>
<keyword evidence="8" id="KW-1185">Reference proteome</keyword>
<evidence type="ECO:0000256" key="4">
    <source>
        <dbReference type="ARBA" id="ARBA00022777"/>
    </source>
</evidence>
<dbReference type="VEuPathDB" id="HostDB:ENSG00000157540"/>
<reference evidence="7 8" key="1">
    <citation type="journal article" date="2000" name="Nature">
        <title>The DNA sequence of human chromosome 21.</title>
        <authorList>
            <consortium name="Chromosome 21 mapping and sequencing consortium"/>
            <person name="Hattori M."/>
            <person name="Fujiyama A."/>
            <person name="Taylor T.D."/>
            <person name="Watanabe H."/>
            <person name="Yada T."/>
            <person name="Park H.S."/>
            <person name="Toyoda A."/>
            <person name="Ishii K."/>
            <person name="Totoki Y."/>
            <person name="Choi D.K."/>
            <person name="Groner Y."/>
            <person name="Soeda E."/>
            <person name="Ohki M."/>
            <person name="Takagi T."/>
            <person name="Sakaki Y."/>
            <person name="Taudien S."/>
            <person name="Blechschmidt K."/>
            <person name="Polley A."/>
            <person name="Menzel U."/>
            <person name="Delabar J."/>
            <person name="Kumpf K."/>
            <person name="Lehmann R."/>
            <person name="Patterson D."/>
            <person name="Reichwald K."/>
            <person name="Rump A."/>
            <person name="Schillhabel M."/>
            <person name="Schudy A."/>
            <person name="Zimmermann W."/>
            <person name="Rosenthal A."/>
            <person name="Kudoh J."/>
            <person name="Schibuya K."/>
            <person name="Kawasaki K."/>
            <person name="Asakawa S."/>
            <person name="Shintani A."/>
            <person name="Sasaki T."/>
            <person name="Nagamine K."/>
            <person name="Mitsuyama S."/>
            <person name="Antonarakis S.E."/>
            <person name="Minoshima S."/>
            <person name="Shimizu N."/>
            <person name="Nordsiek G."/>
            <person name="Hornischer K."/>
            <person name="Brant P."/>
            <person name="Scharfe M."/>
            <person name="Schon O."/>
            <person name="Desario A."/>
            <person name="Reichelt J."/>
            <person name="Kauer G."/>
            <person name="Blocker H."/>
            <person name="Ramser J."/>
            <person name="Beck A."/>
            <person name="Klages S."/>
            <person name="Hennig S."/>
            <person name="Riesselmann L."/>
            <person name="Dagand E."/>
            <person name="Haaf T."/>
            <person name="Wehrmeyer S."/>
            <person name="Borzym K."/>
            <person name="Gardiner K."/>
            <person name="Nizetic D."/>
            <person name="Francis F."/>
            <person name="Lehrach H."/>
            <person name="Reinhardt R."/>
            <person name="Yaspo M.L."/>
        </authorList>
    </citation>
    <scope>NUCLEOTIDE SEQUENCE [LARGE SCALE GENOMIC DNA]</scope>
</reference>
<dbReference type="MassIVE" id="E7EMI5"/>
<feature type="compositionally biased region" description="Polar residues" evidence="6">
    <location>
        <begin position="46"/>
        <end position="57"/>
    </location>
</feature>
<reference evidence="7 8" key="3">
    <citation type="journal article" date="2004" name="Nature">
        <title>Finishing the euchromatic sequence of the human genome.</title>
        <authorList>
            <consortium name="International Human Genome Sequencing Consortium"/>
        </authorList>
    </citation>
    <scope>NUCLEOTIDE SEQUENCE [LARGE SCALE GENOMIC DNA]</scope>
</reference>
<proteinExistence type="evidence at protein level"/>
<dbReference type="Proteomes" id="UP000005640">
    <property type="component" value="Chromosome 21"/>
</dbReference>
<dbReference type="EMBL" id="KF510556">
    <property type="status" value="NOT_ANNOTATED_CDS"/>
    <property type="molecule type" value="Genomic_DNA"/>
</dbReference>
<evidence type="ECO:0000256" key="6">
    <source>
        <dbReference type="SAM" id="MobiDB-lite"/>
    </source>
</evidence>
<dbReference type="Gene3D" id="3.30.200.20">
    <property type="entry name" value="Phosphorylase Kinase, domain 1"/>
    <property type="match status" value="1"/>
</dbReference>
<keyword evidence="5" id="KW-0067">ATP-binding</keyword>
<dbReference type="SUPFAM" id="SSF56112">
    <property type="entry name" value="Protein kinase-like (PK-like)"/>
    <property type="match status" value="1"/>
</dbReference>
<gene>
    <name evidence="7" type="primary">DYRK1A</name>
</gene>
<dbReference type="EMBL" id="AP001428">
    <property type="status" value="NOT_ANNOTATED_CDS"/>
    <property type="molecule type" value="Genomic_DNA"/>
</dbReference>
<dbReference type="ChiTaRS" id="DYRK1A">
    <property type="organism name" value="human"/>
</dbReference>
<dbReference type="EMBL" id="AP001413">
    <property type="status" value="NOT_ANNOTATED_CDS"/>
    <property type="molecule type" value="Genomic_DNA"/>
</dbReference>
<feature type="region of interest" description="Disordered" evidence="6">
    <location>
        <begin position="32"/>
        <end position="57"/>
    </location>
</feature>
<name>E7EMI5_HUMAN</name>
<keyword evidence="2" id="KW-0808">Transferase</keyword>
<protein>
    <submittedName>
        <fullName evidence="7">Dual specificity tyrosine phosphorylation regulated kinase 1A</fullName>
    </submittedName>
</protein>
<dbReference type="HOGENOM" id="CLU_171489_0_0_1"/>
<evidence type="ECO:0000313" key="8">
    <source>
        <dbReference type="Proteomes" id="UP000005640"/>
    </source>
</evidence>
<dbReference type="Bgee" id="ENSG00000157540">
    <property type="expression patterns" value="Expressed in amniotic fluid and 212 other cell types or tissues"/>
</dbReference>
<sequence>MHTGGETSACKPSSVRLAPSFSFHAAGLQMAGQMPHSHQYSDRRQPNISDQQVSALSYSDQIQQPLTNQVMPDIVMLQRRMPQTFRDPATAPLRKLSVDLIKTYKHINEVYYAKKKRRHQQGQGDDSSHKKERKVYNDGYDDDNYDYIVKNGEKWMDRYEIDSLIGKGSFGQVVKAYDRVE</sequence>
<feature type="non-terminal residue" evidence="7">
    <location>
        <position position="181"/>
    </location>
</feature>
<dbReference type="AlphaFoldDB" id="E7EMI5"/>
<dbReference type="UCSC" id="uc062aay.1">
    <property type="organism name" value="human"/>
</dbReference>
<dbReference type="ExpressionAtlas" id="E7EMI5">
    <property type="expression patterns" value="baseline and differential"/>
</dbReference>
<dbReference type="OrthoDB" id="9332038at2759"/>
<evidence type="ECO:0000256" key="1">
    <source>
        <dbReference type="ARBA" id="ARBA00022527"/>
    </source>
</evidence>
<evidence type="ECO:0000313" key="7">
    <source>
        <dbReference type="Ensembl" id="ENSP00000412269.2"/>
    </source>
</evidence>
<feature type="region of interest" description="Disordered" evidence="6">
    <location>
        <begin position="113"/>
        <end position="137"/>
    </location>
</feature>
<reference evidence="11" key="4">
    <citation type="journal article" date="2009" name="Sci. Signal.">
        <title>Quantitative phosphoproteomic analysis of T cell receptor signaling reveals system-wide modulation of protein-protein interactions.</title>
        <authorList>
            <person name="Mayya V."/>
            <person name="Lundgren D.H."/>
            <person name="Hwang S.I."/>
            <person name="Rezaul K."/>
            <person name="Wu L."/>
            <person name="Eng J.K."/>
            <person name="Rodionov V."/>
            <person name="Han D.K."/>
        </authorList>
    </citation>
    <scope>IDENTIFICATION BY MASS SPECTROMETRY [LARGE SCALE ANALYSIS]</scope>
</reference>
<dbReference type="PANTHER" id="PTHR24058">
    <property type="entry name" value="DUAL SPECIFICITY PROTEIN KINASE"/>
    <property type="match status" value="1"/>
</dbReference>
<evidence type="ECO:0007829" key="10">
    <source>
        <dbReference type="ProteomicsDB" id="E7EMI5"/>
    </source>
</evidence>
<dbReference type="ProteomicsDB" id="16949"/>
<dbReference type="InterPro" id="IPR011009">
    <property type="entry name" value="Kinase-like_dom_sf"/>
</dbReference>
<reference evidence="7" key="6">
    <citation type="submission" date="2025-08" db="UniProtKB">
        <authorList>
            <consortium name="Ensembl"/>
        </authorList>
    </citation>
    <scope>IDENTIFICATION</scope>
</reference>
<evidence type="ECO:0007829" key="9">
    <source>
        <dbReference type="PeptideAtlas" id="E7EMI5"/>
    </source>
</evidence>
<dbReference type="Ensembl" id="ENST00000426672.6">
    <property type="protein sequence ID" value="ENSP00000412269.2"/>
    <property type="gene ID" value="ENSG00000157540.23"/>
</dbReference>
<dbReference type="OpenTargets" id="ENSG00000157540"/>
<dbReference type="HGNC" id="HGNC:3091">
    <property type="gene designation" value="DYRK1A"/>
</dbReference>
<keyword evidence="9 10" id="KW-1267">Proteomics identification</keyword>
<dbReference type="GO" id="GO:0004674">
    <property type="term" value="F:protein serine/threonine kinase activity"/>
    <property type="evidence" value="ECO:0007669"/>
    <property type="project" value="UniProtKB-KW"/>
</dbReference>
<evidence type="ECO:0007829" key="11">
    <source>
        <dbReference type="PubMed" id="19690332"/>
    </source>
</evidence>
<keyword evidence="3" id="KW-0547">Nucleotide-binding</keyword>
<dbReference type="EMBL" id="AP001437">
    <property type="status" value="NOT_ANNOTATED_CDS"/>
    <property type="molecule type" value="Genomic_DNA"/>
</dbReference>
<reference evidence="7 8" key="2">
    <citation type="journal article" date="2001" name="Nature">
        <title>Initial sequencing and analysis of the human genome.</title>
        <authorList>
            <consortium name="International Human Genome Sequencing Consortium"/>
            <person name="Lander E.S."/>
            <person name="Linton L.M."/>
            <person name="Birren B."/>
            <person name="Nusbaum C."/>
            <person name="Zody M.C."/>
            <person name="Baldwin J."/>
            <person name="Devon K."/>
            <person name="Dewar K."/>
            <person name="Doyle M."/>
            <person name="FitzHugh W."/>
            <person name="Funke R."/>
            <person name="Gage D."/>
            <person name="Harris K."/>
            <person name="Heaford A."/>
            <person name="Howland J."/>
            <person name="Kann L."/>
            <person name="Lehoczky J."/>
            <person name="LeVine R."/>
            <person name="McEwan P."/>
            <person name="McKernan K."/>
            <person name="Meldrim J."/>
            <person name="Mesirov J.P."/>
            <person name="Miranda C."/>
            <person name="Morris W."/>
            <person name="Naylor J."/>
            <person name="Raymond C."/>
            <person name="Rosetti M."/>
            <person name="Santos R."/>
            <person name="Sheridan A."/>
            <person name="Sougnez C."/>
            <person name="Stange-Thomann N."/>
            <person name="Stojanovic N."/>
            <person name="Subramanian A."/>
            <person name="Wyman D."/>
            <person name="Rogers J."/>
            <person name="Sulston J."/>
            <person name="Ainscough R."/>
            <person name="Beck S."/>
            <person name="Bentley D."/>
            <person name="Burton J."/>
            <person name="Clee C."/>
            <person name="Carter N."/>
            <person name="Coulson A."/>
            <person name="Deadman R."/>
            <person name="Deloukas P."/>
            <person name="Dunham A."/>
            <person name="Dunham I."/>
            <person name="Durbin R."/>
            <person name="French L."/>
            <person name="Grafham D."/>
            <person name="Gregory S."/>
            <person name="Hubbard T."/>
            <person name="Humphray S."/>
            <person name="Hunt A."/>
            <person name="Jones M."/>
            <person name="Lloyd C."/>
            <person name="McMurray A."/>
            <person name="Matthews L."/>
            <person name="Mercer S."/>
            <person name="Milne S."/>
            <person name="Mullikin J.C."/>
            <person name="Mungall A."/>
            <person name="Plumb R."/>
            <person name="Ross M."/>
            <person name="Shownkeen R."/>
            <person name="Sims S."/>
            <person name="Waterston R.H."/>
            <person name="Wilson R.K."/>
            <person name="Hillier L.W."/>
            <person name="McPherson J.D."/>
            <person name="Marra M.A."/>
            <person name="Mardis E.R."/>
            <person name="Fulton L.A."/>
            <person name="Chinwalla A.T."/>
            <person name="Pepin K.H."/>
            <person name="Gish W.R."/>
            <person name="Chissoe S.L."/>
            <person name="Wendl M.C."/>
            <person name="Delehaunty K.D."/>
            <person name="Miner T.L."/>
            <person name="Delehaunty A."/>
            <person name="Kramer J.B."/>
            <person name="Cook L.L."/>
            <person name="Fulton R.S."/>
            <person name="Johnson D.L."/>
            <person name="Minx P.J."/>
            <person name="Clifton S.W."/>
            <person name="Hawkins T."/>
            <person name="Branscomb E."/>
            <person name="Predki P."/>
            <person name="Richardson P."/>
            <person name="Wenning S."/>
            <person name="Slezak T."/>
            <person name="Doggett N."/>
            <person name="Cheng J.F."/>
            <person name="Olsen A."/>
            <person name="Lucas S."/>
            <person name="Elkin C."/>
            <person name="Uberbacher E."/>
            <person name="Frazier M."/>
            <person name="Gibbs R.A."/>
            <person name="Muzny D.M."/>
            <person name="Scherer S.E."/>
            <person name="Bouck J.B."/>
            <person name="Sodergren E.J."/>
            <person name="Worley K.C."/>
            <person name="Rives C.M."/>
            <person name="Gorrell J.H."/>
            <person name="Metzker M.L."/>
            <person name="Naylor S.L."/>
            <person name="Kucherlapati R.S."/>
            <person name="Nelson D.L."/>
            <person name="Weinstock G.M."/>
            <person name="Sakaki Y."/>
            <person name="Fujiyama A."/>
            <person name="Hattori M."/>
            <person name="Yada T."/>
            <person name="Toyoda A."/>
            <person name="Itoh T."/>
            <person name="Kawagoe C."/>
            <person name="Watanabe H."/>
            <person name="Totoki Y."/>
            <person name="Taylor T."/>
            <person name="Weissenbach J."/>
            <person name="Heilig R."/>
            <person name="Saurin W."/>
            <person name="Artiguenave F."/>
            <person name="Brottier P."/>
            <person name="Bruls T."/>
            <person name="Pelletier E."/>
            <person name="Robert C."/>
            <person name="Wincker P."/>
            <person name="Smith D.R."/>
            <person name="Doucette-Stamm L."/>
            <person name="Rubenfield M."/>
            <person name="Weinstock K."/>
            <person name="Lee H.M."/>
            <person name="Dubois J."/>
            <person name="Rosenthal A."/>
            <person name="Platzer M."/>
            <person name="Nyakatura G."/>
            <person name="Taudien S."/>
            <person name="Rump A."/>
            <person name="Yang H."/>
            <person name="Yu J."/>
            <person name="Wang J."/>
            <person name="Huang G."/>
            <person name="Gu J."/>
            <person name="Hood L."/>
            <person name="Rowen L."/>
            <person name="Madan A."/>
            <person name="Qin S."/>
            <person name="Davis R.W."/>
            <person name="Federspiel N.A."/>
            <person name="Abola A.P."/>
            <person name="Proctor M.J."/>
            <person name="Myers R.M."/>
            <person name="Schmutz J."/>
            <person name="Dickson M."/>
            <person name="Grimwood J."/>
            <person name="Cox D.R."/>
            <person name="Olson M.V."/>
            <person name="Kaul R."/>
            <person name="Raymond C."/>
            <person name="Shimizu N."/>
            <person name="Kawasaki K."/>
            <person name="Minoshima S."/>
            <person name="Evans G.A."/>
            <person name="Athanasiou M."/>
            <person name="Schultz R."/>
            <person name="Roe B.A."/>
            <person name="Chen F."/>
            <person name="Pan H."/>
            <person name="Ramser J."/>
            <person name="Lehrach H."/>
            <person name="Reinhardt R."/>
            <person name="McCombie W.R."/>
            <person name="de la Bastide M."/>
            <person name="Dedhia N."/>
            <person name="Blocker H."/>
            <person name="Hornischer K."/>
            <person name="Nordsiek G."/>
            <person name="Agarwala R."/>
            <person name="Aravind L."/>
            <person name="Bailey J.A."/>
            <person name="Bateman A."/>
            <person name="Batzoglou S."/>
            <person name="Birney E."/>
            <person name="Bork P."/>
            <person name="Brown D.G."/>
            <person name="Burge C.B."/>
            <person name="Cerutti L."/>
            <person name="Chen H.C."/>
            <person name="Church D."/>
            <person name="Clamp M."/>
            <person name="Copley R.R."/>
            <person name="Doerks T."/>
            <person name="Eddy S.R."/>
            <person name="Eichler E.E."/>
            <person name="Furey T.S."/>
            <person name="Galagan J."/>
            <person name="Gilbert J.G."/>
            <person name="Harmon C."/>
            <person name="Hayashizaki Y."/>
            <person name="Haussler D."/>
            <person name="Hermjakob H."/>
            <person name="Hokamp K."/>
            <person name="Jang W."/>
            <person name="Johnson L.S."/>
            <person name="Jones T.A."/>
            <person name="Kasif S."/>
            <person name="Kaspryzk A."/>
            <person name="Kennedy S."/>
            <person name="Kent W.J."/>
            <person name="Kitts P."/>
            <person name="Koonin E.V."/>
            <person name="Korf I."/>
            <person name="Kulp D."/>
            <person name="Lancet D."/>
            <person name="Lowe T.M."/>
            <person name="McLysaght A."/>
            <person name="Mikkelsen T."/>
            <person name="Moran J.V."/>
            <person name="Mulder N."/>
            <person name="Pollara V.J."/>
            <person name="Ponting C.P."/>
            <person name="Schuler G."/>
            <person name="Schultz J."/>
            <person name="Slater G."/>
            <person name="Smit A.F."/>
            <person name="Stupka E."/>
            <person name="Szustakowski J."/>
            <person name="Thierry-Mieg D."/>
            <person name="Thierry-Mieg J."/>
            <person name="Wagner L."/>
            <person name="Wallis J."/>
            <person name="Wheeler R."/>
            <person name="Williams A."/>
            <person name="Wolf Y.I."/>
            <person name="Wolfe K.H."/>
            <person name="Yang S.P."/>
            <person name="Yeh R.F."/>
            <person name="Collins F."/>
            <person name="Guyer M.S."/>
            <person name="Peterson J."/>
            <person name="Felsenfeld A."/>
            <person name="Wetterstrand K.A."/>
            <person name="Patrinos A."/>
            <person name="Morgan M.J."/>
            <person name="de Jong P."/>
            <person name="Catanese J.J."/>
            <person name="Osoegawa K."/>
            <person name="Shizuya H."/>
            <person name="Choi S."/>
            <person name="Chen Y.J."/>
        </authorList>
    </citation>
    <scope>NUCLEOTIDE SEQUENCE [LARGE SCALE GENOMIC DNA]</scope>
</reference>